<keyword evidence="1" id="KW-0132">Cell division</keyword>
<dbReference type="GO" id="GO:0016538">
    <property type="term" value="F:cyclin-dependent protein serine/threonine kinase regulator activity"/>
    <property type="evidence" value="ECO:0007669"/>
    <property type="project" value="InterPro"/>
</dbReference>
<dbReference type="Gene3D" id="1.10.472.10">
    <property type="entry name" value="Cyclin-like"/>
    <property type="match status" value="2"/>
</dbReference>
<dbReference type="InterPro" id="IPR004367">
    <property type="entry name" value="Cyclin_C-dom"/>
</dbReference>
<dbReference type="FunFam" id="1.10.472.10:FF:000001">
    <property type="entry name" value="G2/mitotic-specific cyclin"/>
    <property type="match status" value="1"/>
</dbReference>
<proteinExistence type="evidence at transcript level"/>
<dbReference type="GO" id="GO:0051301">
    <property type="term" value="P:cell division"/>
    <property type="evidence" value="ECO:0007669"/>
    <property type="project" value="UniProtKB-KW"/>
</dbReference>
<evidence type="ECO:0000256" key="1">
    <source>
        <dbReference type="ARBA" id="ARBA00022618"/>
    </source>
</evidence>
<dbReference type="Pfam" id="PF02984">
    <property type="entry name" value="Cyclin_C"/>
    <property type="match status" value="1"/>
</dbReference>
<dbReference type="PANTHER" id="PTHR10177">
    <property type="entry name" value="CYCLINS"/>
    <property type="match status" value="1"/>
</dbReference>
<reference evidence="7" key="2">
    <citation type="journal article" date="1998" name="J. Cell Biol.">
        <title>A presumptive developmental role for a sea urchin cyclin B splice variant.</title>
        <authorList>
            <person name="Lozano J.C."/>
            <person name="Schatt P."/>
            <person name="Marques F."/>
            <person name="Peaucellier G."/>
            <person name="Fort P."/>
            <person name="Feral J.P."/>
            <person name="Geneviere A.M."/>
            <person name="Picard A."/>
        </authorList>
    </citation>
    <scope>NUCLEOTIDE SEQUENCE</scope>
</reference>
<dbReference type="PROSITE" id="PS00292">
    <property type="entry name" value="CYCLINS"/>
    <property type="match status" value="1"/>
</dbReference>
<protein>
    <submittedName>
        <fullName evidence="7">Cyclin B</fullName>
    </submittedName>
</protein>
<dbReference type="CDD" id="cd20509">
    <property type="entry name" value="CYCLIN_CCNB1-like_rpt2"/>
    <property type="match status" value="1"/>
</dbReference>
<evidence type="ECO:0000256" key="4">
    <source>
        <dbReference type="RuleBase" id="RU000383"/>
    </source>
</evidence>
<feature type="domain" description="Cyclin C-terminal" evidence="6">
    <location>
        <begin position="281"/>
        <end position="401"/>
    </location>
</feature>
<sequence>MMAHTTRNSNMNSLGLKKLQSFDNENAGARLGAKSMAVQKPAQRAALGNISNMMRTTQVAGKKVVKKDVRTKTMVKSKATSSLQSVAKLPVSVDNVKPDICRSPLPQVVDKMEVDSVESAIEAFSQQLIDLQVEDIDKDDGDNPQLCSEYAKEIYLYMRSLEKQMQVPASYLDREGQLTGRMRHILVDWLVQVHLRFHLLQETLFLTVQLIDRFLVDHTVSKGKLQLVGVTAMFIASKYEEMYPPEINDFVYITDQAYTKTQIRQMEVVMLKGLGYSLGKPLCLHFLRRNSKAAMVDPQKHTLAKFLMEITLPEYNMVQYDPSEIAAAAIYMSMTLLGSEGDSWGAKMTHYSMYNEDHIKPIVKKMAKAVIRNDAMTEKYHAVKTKYRSSRFMNISALPELESDLIKSLAEESEERM</sequence>
<evidence type="ECO:0000256" key="3">
    <source>
        <dbReference type="ARBA" id="ARBA00023306"/>
    </source>
</evidence>
<evidence type="ECO:0000313" key="7">
    <source>
        <dbReference type="EMBL" id="CAA69278.1"/>
    </source>
</evidence>
<dbReference type="AlphaFoldDB" id="Q94740"/>
<dbReference type="CDD" id="cd20507">
    <property type="entry name" value="CYCLIN_CCNB1-like_rpt1"/>
    <property type="match status" value="1"/>
</dbReference>
<reference evidence="7" key="1">
    <citation type="submission" date="1996-09" db="EMBL/GenBank/DDBJ databases">
        <authorList>
            <person name="Andre P."/>
        </authorList>
    </citation>
    <scope>NUCLEOTIDE SEQUENCE</scope>
</reference>
<name>Q94740_SPHGR</name>
<comment type="similarity">
    <text evidence="4">Belongs to the cyclin family.</text>
</comment>
<dbReference type="Pfam" id="PF00134">
    <property type="entry name" value="Cyclin_N"/>
    <property type="match status" value="1"/>
</dbReference>
<evidence type="ECO:0000259" key="5">
    <source>
        <dbReference type="SMART" id="SM00385"/>
    </source>
</evidence>
<dbReference type="InterPro" id="IPR013763">
    <property type="entry name" value="Cyclin-like_dom"/>
</dbReference>
<evidence type="ECO:0000256" key="2">
    <source>
        <dbReference type="ARBA" id="ARBA00023127"/>
    </source>
</evidence>
<dbReference type="InterPro" id="IPR039361">
    <property type="entry name" value="Cyclin"/>
</dbReference>
<dbReference type="InterPro" id="IPR036915">
    <property type="entry name" value="Cyclin-like_sf"/>
</dbReference>
<dbReference type="EMBL" id="Y08016">
    <property type="protein sequence ID" value="CAA69278.1"/>
    <property type="molecule type" value="mRNA"/>
</dbReference>
<dbReference type="GO" id="GO:0044772">
    <property type="term" value="P:mitotic cell cycle phase transition"/>
    <property type="evidence" value="ECO:0007669"/>
    <property type="project" value="InterPro"/>
</dbReference>
<accession>Q94740</accession>
<dbReference type="SMART" id="SM00385">
    <property type="entry name" value="CYCLIN"/>
    <property type="match status" value="2"/>
</dbReference>
<dbReference type="InterPro" id="IPR046965">
    <property type="entry name" value="Cyclin_A/B-like"/>
</dbReference>
<dbReference type="InterPro" id="IPR006671">
    <property type="entry name" value="Cyclin_N"/>
</dbReference>
<keyword evidence="2 4" id="KW-0195">Cyclin</keyword>
<dbReference type="SMART" id="SM01332">
    <property type="entry name" value="Cyclin_C"/>
    <property type="match status" value="1"/>
</dbReference>
<feature type="domain" description="Cyclin-like" evidence="5">
    <location>
        <begin position="188"/>
        <end position="272"/>
    </location>
</feature>
<dbReference type="PIRSF" id="PIRSF001771">
    <property type="entry name" value="Cyclin_A_B_D_E"/>
    <property type="match status" value="1"/>
</dbReference>
<organism evidence="7">
    <name type="scientific">Sphaerechinus granularis</name>
    <name type="common">Purple sea urchin</name>
    <dbReference type="NCBI Taxonomy" id="39374"/>
    <lineage>
        <taxon>Eukaryota</taxon>
        <taxon>Metazoa</taxon>
        <taxon>Echinodermata</taxon>
        <taxon>Eleutherozoa</taxon>
        <taxon>Echinozoa</taxon>
        <taxon>Echinoidea</taxon>
        <taxon>Euechinoidea</taxon>
        <taxon>Echinacea</taxon>
        <taxon>Temnopleuroida</taxon>
        <taxon>Toxopneustidae</taxon>
        <taxon>Sphaerechinus</taxon>
    </lineage>
</organism>
<dbReference type="InterPro" id="IPR048258">
    <property type="entry name" value="Cyclins_cyclin-box"/>
</dbReference>
<dbReference type="SUPFAM" id="SSF47954">
    <property type="entry name" value="Cyclin-like"/>
    <property type="match status" value="2"/>
</dbReference>
<evidence type="ECO:0000259" key="6">
    <source>
        <dbReference type="SMART" id="SM01332"/>
    </source>
</evidence>
<feature type="domain" description="Cyclin-like" evidence="5">
    <location>
        <begin position="285"/>
        <end position="368"/>
    </location>
</feature>
<keyword evidence="3" id="KW-0131">Cell cycle</keyword>